<name>A0A0A9AD45_ARUDO</name>
<organism evidence="1">
    <name type="scientific">Arundo donax</name>
    <name type="common">Giant reed</name>
    <name type="synonym">Donax arundinaceus</name>
    <dbReference type="NCBI Taxonomy" id="35708"/>
    <lineage>
        <taxon>Eukaryota</taxon>
        <taxon>Viridiplantae</taxon>
        <taxon>Streptophyta</taxon>
        <taxon>Embryophyta</taxon>
        <taxon>Tracheophyta</taxon>
        <taxon>Spermatophyta</taxon>
        <taxon>Magnoliopsida</taxon>
        <taxon>Liliopsida</taxon>
        <taxon>Poales</taxon>
        <taxon>Poaceae</taxon>
        <taxon>PACMAD clade</taxon>
        <taxon>Arundinoideae</taxon>
        <taxon>Arundineae</taxon>
        <taxon>Arundo</taxon>
    </lineage>
</organism>
<sequence>MYYVLVLKNFSSNMYDIHLNLKVDIISF</sequence>
<dbReference type="EMBL" id="GBRH01252893">
    <property type="protein sequence ID" value="JAD45002.1"/>
    <property type="molecule type" value="Transcribed_RNA"/>
</dbReference>
<proteinExistence type="predicted"/>
<reference evidence="1" key="1">
    <citation type="submission" date="2014-09" db="EMBL/GenBank/DDBJ databases">
        <authorList>
            <person name="Magalhaes I.L.F."/>
            <person name="Oliveira U."/>
            <person name="Santos F.R."/>
            <person name="Vidigal T.H.D.A."/>
            <person name="Brescovit A.D."/>
            <person name="Santos A.J."/>
        </authorList>
    </citation>
    <scope>NUCLEOTIDE SEQUENCE</scope>
    <source>
        <tissue evidence="1">Shoot tissue taken approximately 20 cm above the soil surface</tissue>
    </source>
</reference>
<dbReference type="AlphaFoldDB" id="A0A0A9AD45"/>
<evidence type="ECO:0000313" key="1">
    <source>
        <dbReference type="EMBL" id="JAD45002.1"/>
    </source>
</evidence>
<accession>A0A0A9AD45</accession>
<protein>
    <submittedName>
        <fullName evidence="1">Uncharacterized protein</fullName>
    </submittedName>
</protein>
<reference evidence="1" key="2">
    <citation type="journal article" date="2015" name="Data Brief">
        <title>Shoot transcriptome of the giant reed, Arundo donax.</title>
        <authorList>
            <person name="Barrero R.A."/>
            <person name="Guerrero F.D."/>
            <person name="Moolhuijzen P."/>
            <person name="Goolsby J.A."/>
            <person name="Tidwell J."/>
            <person name="Bellgard S.E."/>
            <person name="Bellgard M.I."/>
        </authorList>
    </citation>
    <scope>NUCLEOTIDE SEQUENCE</scope>
    <source>
        <tissue evidence="1">Shoot tissue taken approximately 20 cm above the soil surface</tissue>
    </source>
</reference>